<dbReference type="AlphaFoldDB" id="Q0BAY1"/>
<sequence>MLGGCLARQGFHRHRFFAICALYFLDIGAADGDRPDTAPACDSVTIRARWSTAITGPVLAEPIPGVATAPDRPSATRPRPMRFAAQHRFAARKSAPGLSWYLRTGFPEAFGPAAADRK</sequence>
<dbReference type="Proteomes" id="UP000000662">
    <property type="component" value="Chromosome 1"/>
</dbReference>
<evidence type="ECO:0000313" key="1">
    <source>
        <dbReference type="EMBL" id="ABI88692.1"/>
    </source>
</evidence>
<dbReference type="EMBL" id="CP000440">
    <property type="protein sequence ID" value="ABI88692.1"/>
    <property type="molecule type" value="Genomic_DNA"/>
</dbReference>
<evidence type="ECO:0000313" key="2">
    <source>
        <dbReference type="Proteomes" id="UP000000662"/>
    </source>
</evidence>
<dbReference type="KEGG" id="bam:Bamb_3136"/>
<keyword evidence="2" id="KW-1185">Reference proteome</keyword>
<name>Q0BAY1_BURCM</name>
<protein>
    <submittedName>
        <fullName evidence="1">Uncharacterized protein</fullName>
    </submittedName>
</protein>
<accession>Q0BAY1</accession>
<reference evidence="1" key="1">
    <citation type="submission" date="2009-01" db="EMBL/GenBank/DDBJ databases">
        <title>Complete sequence of Chromosome 1 of Burkholderia cepacia AMMD.</title>
        <authorList>
            <consortium name="US DOE Joint Genome Institute"/>
            <person name="Copeland A."/>
            <person name="Lucas S."/>
            <person name="Lapidus A."/>
            <person name="Barry K."/>
            <person name="Detter J.C."/>
            <person name="Glavina del Rio T."/>
            <person name="Hammon N."/>
            <person name="Israni S."/>
            <person name="Pitluck S."/>
            <person name="Bruce D."/>
            <person name="Chain P."/>
            <person name="Malfatti S."/>
            <person name="Shin M."/>
            <person name="Vergez L."/>
            <person name="Schmutz J."/>
            <person name="Larimer F."/>
            <person name="Land M."/>
            <person name="Hauser L."/>
            <person name="Kyrpides N."/>
            <person name="Kim E."/>
            <person name="Parke J."/>
            <person name="Coenye T."/>
            <person name="Konstantinidis K."/>
            <person name="Ramette A."/>
            <person name="Tiedje J."/>
            <person name="Richardson P."/>
        </authorList>
    </citation>
    <scope>NUCLEOTIDE SEQUENCE [LARGE SCALE GENOMIC DNA]</scope>
    <source>
        <strain evidence="1">AMMD</strain>
    </source>
</reference>
<organism evidence="1 2">
    <name type="scientific">Burkholderia ambifaria (strain ATCC BAA-244 / DSM 16087 / CCUG 44356 / LMG 19182 / AMMD)</name>
    <name type="common">Burkholderia cepacia (strain AMMD)</name>
    <dbReference type="NCBI Taxonomy" id="339670"/>
    <lineage>
        <taxon>Bacteria</taxon>
        <taxon>Pseudomonadati</taxon>
        <taxon>Pseudomonadota</taxon>
        <taxon>Betaproteobacteria</taxon>
        <taxon>Burkholderiales</taxon>
        <taxon>Burkholderiaceae</taxon>
        <taxon>Burkholderia</taxon>
        <taxon>Burkholderia cepacia complex</taxon>
    </lineage>
</organism>
<gene>
    <name evidence="1" type="ordered locus">Bamb_3136</name>
</gene>
<proteinExistence type="predicted"/>